<dbReference type="GO" id="GO:0006260">
    <property type="term" value="P:DNA replication"/>
    <property type="evidence" value="ECO:0007669"/>
    <property type="project" value="UniProtKB-UniRule"/>
</dbReference>
<keyword evidence="19" id="KW-1185">Reference proteome</keyword>
<keyword evidence="9 14" id="KW-0233">DNA recombination</keyword>
<keyword evidence="4 14" id="KW-0479">Metal-binding</keyword>
<keyword evidence="7 14" id="KW-0067">ATP-binding</keyword>
<gene>
    <name evidence="14" type="primary">lig</name>
    <name evidence="18" type="ORF">SAMN06272739_1643</name>
</gene>
<dbReference type="NCBIfam" id="TIGR00574">
    <property type="entry name" value="dnl1"/>
    <property type="match status" value="1"/>
</dbReference>
<evidence type="ECO:0000256" key="11">
    <source>
        <dbReference type="ARBA" id="ARBA00023306"/>
    </source>
</evidence>
<keyword evidence="2 14" id="KW-0132">Cell division</keyword>
<dbReference type="SUPFAM" id="SSF50249">
    <property type="entry name" value="Nucleic acid-binding proteins"/>
    <property type="match status" value="1"/>
</dbReference>
<keyword evidence="8 14" id="KW-0460">Magnesium</keyword>
<evidence type="ECO:0000256" key="12">
    <source>
        <dbReference type="ARBA" id="ARBA00034003"/>
    </source>
</evidence>
<dbReference type="InterPro" id="IPR012309">
    <property type="entry name" value="DNA_ligase_ATP-dep_C"/>
</dbReference>
<dbReference type="GO" id="GO:0005524">
    <property type="term" value="F:ATP binding"/>
    <property type="evidence" value="ECO:0007669"/>
    <property type="project" value="UniProtKB-UniRule"/>
</dbReference>
<evidence type="ECO:0000313" key="18">
    <source>
        <dbReference type="EMBL" id="SOD97868.1"/>
    </source>
</evidence>
<dbReference type="NCBIfam" id="NF002868">
    <property type="entry name" value="PRK03180.1"/>
    <property type="match status" value="1"/>
</dbReference>
<dbReference type="GO" id="GO:0046872">
    <property type="term" value="F:metal ion binding"/>
    <property type="evidence" value="ECO:0007669"/>
    <property type="project" value="UniProtKB-KW"/>
</dbReference>
<evidence type="ECO:0000313" key="19">
    <source>
        <dbReference type="Proteomes" id="UP000219482"/>
    </source>
</evidence>
<dbReference type="Pfam" id="PF01068">
    <property type="entry name" value="DNA_ligase_A_M"/>
    <property type="match status" value="1"/>
</dbReference>
<keyword evidence="5 14" id="KW-0547">Nucleotide-binding</keyword>
<dbReference type="GO" id="GO:0006310">
    <property type="term" value="P:DNA recombination"/>
    <property type="evidence" value="ECO:0007669"/>
    <property type="project" value="UniProtKB-UniRule"/>
</dbReference>
<dbReference type="InterPro" id="IPR012310">
    <property type="entry name" value="DNA_ligase_ATP-dep_cent"/>
</dbReference>
<dbReference type="GO" id="GO:0051301">
    <property type="term" value="P:cell division"/>
    <property type="evidence" value="ECO:0007669"/>
    <property type="project" value="UniProtKB-KW"/>
</dbReference>
<dbReference type="PROSITE" id="PS50160">
    <property type="entry name" value="DNA_LIGASE_A3"/>
    <property type="match status" value="1"/>
</dbReference>
<feature type="binding site" evidence="14">
    <location>
        <position position="373"/>
    </location>
    <ligand>
        <name>ATP</name>
        <dbReference type="ChEBI" id="CHEBI:30616"/>
    </ligand>
</feature>
<dbReference type="Proteomes" id="UP000219482">
    <property type="component" value="Unassembled WGS sequence"/>
</dbReference>
<reference evidence="19" key="1">
    <citation type="submission" date="2017-09" db="EMBL/GenBank/DDBJ databases">
        <authorList>
            <person name="Varghese N."/>
            <person name="Submissions S."/>
        </authorList>
    </citation>
    <scope>NUCLEOTIDE SEQUENCE [LARGE SCALE GENOMIC DNA]</scope>
    <source>
        <strain evidence="19">DSM 44270</strain>
    </source>
</reference>
<evidence type="ECO:0000256" key="5">
    <source>
        <dbReference type="ARBA" id="ARBA00022741"/>
    </source>
</evidence>
<evidence type="ECO:0000256" key="2">
    <source>
        <dbReference type="ARBA" id="ARBA00022618"/>
    </source>
</evidence>
<organism evidence="18 19">
    <name type="scientific">Blastococcus haudaquaticus</name>
    <dbReference type="NCBI Taxonomy" id="1938745"/>
    <lineage>
        <taxon>Bacteria</taxon>
        <taxon>Bacillati</taxon>
        <taxon>Actinomycetota</taxon>
        <taxon>Actinomycetes</taxon>
        <taxon>Geodermatophilales</taxon>
        <taxon>Geodermatophilaceae</taxon>
        <taxon>Blastococcus</taxon>
    </lineage>
</organism>
<evidence type="ECO:0000256" key="16">
    <source>
        <dbReference type="RuleBase" id="RU004196"/>
    </source>
</evidence>
<dbReference type="CDD" id="cd07901">
    <property type="entry name" value="Adenylation_DNA_ligase_Arch_LigB"/>
    <property type="match status" value="1"/>
</dbReference>
<keyword evidence="1 14" id="KW-0436">Ligase</keyword>
<keyword evidence="6 14" id="KW-0227">DNA damage</keyword>
<dbReference type="HAMAP" id="MF_00407">
    <property type="entry name" value="DNA_ligase"/>
    <property type="match status" value="1"/>
</dbReference>
<comment type="catalytic activity">
    <reaction evidence="12 14 15">
        <text>ATP + (deoxyribonucleotide)n-3'-hydroxyl + 5'-phospho-(deoxyribonucleotide)m = (deoxyribonucleotide)n+m + AMP + diphosphate.</text>
        <dbReference type="EC" id="6.5.1.1"/>
    </reaction>
</comment>
<dbReference type="Gene3D" id="1.10.3260.10">
    <property type="entry name" value="DNA ligase, ATP-dependent, N-terminal domain"/>
    <property type="match status" value="1"/>
</dbReference>
<feature type="binding site" evidence="14">
    <location>
        <position position="297"/>
    </location>
    <ligand>
        <name>ATP</name>
        <dbReference type="ChEBI" id="CHEBI:30616"/>
    </ligand>
</feature>
<dbReference type="InterPro" id="IPR016059">
    <property type="entry name" value="DNA_ligase_ATP-dep_CS"/>
</dbReference>
<name>A0A286GQS9_9ACTN</name>
<dbReference type="Gene3D" id="2.40.50.140">
    <property type="entry name" value="Nucleic acid-binding proteins"/>
    <property type="match status" value="1"/>
</dbReference>
<dbReference type="FunFam" id="2.40.50.140:FF:000163">
    <property type="entry name" value="Probable DNA ligase"/>
    <property type="match status" value="1"/>
</dbReference>
<dbReference type="GO" id="GO:0006281">
    <property type="term" value="P:DNA repair"/>
    <property type="evidence" value="ECO:0007669"/>
    <property type="project" value="UniProtKB-UniRule"/>
</dbReference>
<dbReference type="PANTHER" id="PTHR45674">
    <property type="entry name" value="DNA LIGASE 1/3 FAMILY MEMBER"/>
    <property type="match status" value="1"/>
</dbReference>
<evidence type="ECO:0000256" key="10">
    <source>
        <dbReference type="ARBA" id="ARBA00023204"/>
    </source>
</evidence>
<comment type="cofactor">
    <cofactor evidence="14">
        <name>Mg(2+)</name>
        <dbReference type="ChEBI" id="CHEBI:18420"/>
    </cofactor>
</comment>
<dbReference type="OrthoDB" id="3733803at2"/>
<evidence type="ECO:0000256" key="6">
    <source>
        <dbReference type="ARBA" id="ARBA00022763"/>
    </source>
</evidence>
<dbReference type="SUPFAM" id="SSF56091">
    <property type="entry name" value="DNA ligase/mRNA capping enzyme, catalytic domain"/>
    <property type="match status" value="1"/>
</dbReference>
<dbReference type="RefSeq" id="WP_097183416.1">
    <property type="nucleotide sequence ID" value="NZ_OCNK01000002.1"/>
</dbReference>
<dbReference type="InterPro" id="IPR000977">
    <property type="entry name" value="DNA_ligase_ATP-dep"/>
</dbReference>
<comment type="similarity">
    <text evidence="14 16">Belongs to the ATP-dependent DNA ligase family.</text>
</comment>
<dbReference type="AlphaFoldDB" id="A0A286GQS9"/>
<feature type="binding site" evidence="14">
    <location>
        <position position="217"/>
    </location>
    <ligand>
        <name>ATP</name>
        <dbReference type="ChEBI" id="CHEBI:30616"/>
    </ligand>
</feature>
<dbReference type="InterPro" id="IPR012308">
    <property type="entry name" value="DNA_ligase_ATP-dep_N"/>
</dbReference>
<proteinExistence type="inferred from homology"/>
<evidence type="ECO:0000256" key="7">
    <source>
        <dbReference type="ARBA" id="ARBA00022840"/>
    </source>
</evidence>
<evidence type="ECO:0000256" key="8">
    <source>
        <dbReference type="ARBA" id="ARBA00022842"/>
    </source>
</evidence>
<dbReference type="InterPro" id="IPR050191">
    <property type="entry name" value="ATP-dep_DNA_ligase"/>
</dbReference>
<dbReference type="EC" id="6.5.1.1" evidence="14"/>
<dbReference type="InterPro" id="IPR022865">
    <property type="entry name" value="DNA_ligae_ATP-dep_bac/arc"/>
</dbReference>
<evidence type="ECO:0000256" key="14">
    <source>
        <dbReference type="HAMAP-Rule" id="MF_00407"/>
    </source>
</evidence>
<dbReference type="PANTHER" id="PTHR45674:SF13">
    <property type="entry name" value="DNA LIGASE-RELATED"/>
    <property type="match status" value="1"/>
</dbReference>
<feature type="active site" description="N6-AMP-lysine intermediate" evidence="14">
    <location>
        <position position="212"/>
    </location>
</feature>
<feature type="binding site" evidence="14">
    <location>
        <position position="379"/>
    </location>
    <ligand>
        <name>ATP</name>
        <dbReference type="ChEBI" id="CHEBI:30616"/>
    </ligand>
</feature>
<evidence type="ECO:0000256" key="13">
    <source>
        <dbReference type="ARBA" id="ARBA00054532"/>
    </source>
</evidence>
<dbReference type="InterPro" id="IPR012340">
    <property type="entry name" value="NA-bd_OB-fold"/>
</dbReference>
<comment type="function">
    <text evidence="13 14">DNA ligase that seals nicks in double-stranded DNA during DNA replication, DNA recombination and DNA repair.</text>
</comment>
<evidence type="ECO:0000256" key="4">
    <source>
        <dbReference type="ARBA" id="ARBA00022723"/>
    </source>
</evidence>
<evidence type="ECO:0000256" key="15">
    <source>
        <dbReference type="RuleBase" id="RU000617"/>
    </source>
</evidence>
<feature type="binding site" evidence="14">
    <location>
        <position position="210"/>
    </location>
    <ligand>
        <name>ATP</name>
        <dbReference type="ChEBI" id="CHEBI:30616"/>
    </ligand>
</feature>
<keyword evidence="10 14" id="KW-0234">DNA repair</keyword>
<feature type="binding site" evidence="14">
    <location>
        <position position="261"/>
    </location>
    <ligand>
        <name>ATP</name>
        <dbReference type="ChEBI" id="CHEBI:30616"/>
    </ligand>
</feature>
<keyword evidence="3 14" id="KW-0235">DNA replication</keyword>
<evidence type="ECO:0000259" key="17">
    <source>
        <dbReference type="PROSITE" id="PS50160"/>
    </source>
</evidence>
<evidence type="ECO:0000256" key="1">
    <source>
        <dbReference type="ARBA" id="ARBA00022598"/>
    </source>
</evidence>
<dbReference type="GO" id="GO:0003910">
    <property type="term" value="F:DNA ligase (ATP) activity"/>
    <property type="evidence" value="ECO:0007669"/>
    <property type="project" value="UniProtKB-UniRule"/>
</dbReference>
<feature type="domain" description="ATP-dependent DNA ligase family profile" evidence="17">
    <location>
        <begin position="285"/>
        <end position="413"/>
    </location>
</feature>
<protein>
    <recommendedName>
        <fullName evidence="14">Probable DNA ligase</fullName>
        <ecNumber evidence="14">6.5.1.1</ecNumber>
    </recommendedName>
    <alternativeName>
        <fullName evidence="14">Polydeoxyribonucleotide synthase [ATP]</fullName>
    </alternativeName>
</protein>
<dbReference type="EMBL" id="OCNK01000002">
    <property type="protein sequence ID" value="SOD97868.1"/>
    <property type="molecule type" value="Genomic_DNA"/>
</dbReference>
<dbReference type="InterPro" id="IPR036599">
    <property type="entry name" value="DNA_ligase_N_sf"/>
</dbReference>
<dbReference type="Pfam" id="PF04675">
    <property type="entry name" value="DNA_ligase_A_N"/>
    <property type="match status" value="1"/>
</dbReference>
<dbReference type="SUPFAM" id="SSF117018">
    <property type="entry name" value="ATP-dependent DNA ligase DNA-binding domain"/>
    <property type="match status" value="1"/>
</dbReference>
<dbReference type="PROSITE" id="PS00697">
    <property type="entry name" value="DNA_LIGASE_A1"/>
    <property type="match status" value="1"/>
</dbReference>
<dbReference type="Gene3D" id="3.30.470.30">
    <property type="entry name" value="DNA ligase/mRNA capping enzyme"/>
    <property type="match status" value="1"/>
</dbReference>
<accession>A0A286GQS9</accession>
<sequence>MLLADVVTASVAVAATRSRTAKAGTIAGVLRSAAAEEIGPVTAWLSGEVRQGRLGVGWRTLATLSGPPAAEPSLTVTAVDDALTELATTSGAGSAARRDAVLTVLLSAATAEEQQFLVRLLAGELRQGALEGVVLDAVARAADVPPAAVRRAFMLSGRLPETAAAALTGGVAALDATRLEVGRPVRPMLASPGSSLDAALTDLGTGVTVEYKLDGARIQVHRDGDDVRVWTRTLREVTDGVPELVERVRALPCSAAVLDGETLALDDDGRPRAFQDTMSRFGSDASDEGILLSPFLFDLLHLDGRDLIDEPLHVRLDALAGLLADEEHAPLRMPGVRSPTAQQAADVLDGALTAGHEGVVVKALDAPYAAGRRGRSWQKVKPVHTLDLVVLGAEWGYGRRTGKLSNIHLGARDPDGGEPVMVGKTFKGMTDELLKWQTATFPGLARERPDWGVLLRPELVVEIALDGAQRSTRYPGGVALRFARVLRYRPDKTPAEADSIEAIRALLAGG</sequence>
<feature type="binding site" evidence="14">
    <location>
        <position position="232"/>
    </location>
    <ligand>
        <name>ATP</name>
        <dbReference type="ChEBI" id="CHEBI:30616"/>
    </ligand>
</feature>
<keyword evidence="11 14" id="KW-0131">Cell cycle</keyword>
<evidence type="ECO:0000256" key="3">
    <source>
        <dbReference type="ARBA" id="ARBA00022705"/>
    </source>
</evidence>
<dbReference type="Pfam" id="PF04679">
    <property type="entry name" value="DNA_ligase_A_C"/>
    <property type="match status" value="1"/>
</dbReference>
<dbReference type="GO" id="GO:0071897">
    <property type="term" value="P:DNA biosynthetic process"/>
    <property type="evidence" value="ECO:0007669"/>
    <property type="project" value="InterPro"/>
</dbReference>
<dbReference type="GO" id="GO:0003677">
    <property type="term" value="F:DNA binding"/>
    <property type="evidence" value="ECO:0007669"/>
    <property type="project" value="InterPro"/>
</dbReference>
<evidence type="ECO:0000256" key="9">
    <source>
        <dbReference type="ARBA" id="ARBA00023172"/>
    </source>
</evidence>